<keyword evidence="1" id="KW-0677">Repeat</keyword>
<keyword evidence="5" id="KW-1185">Reference proteome</keyword>
<feature type="domain" description="Protein kinase" evidence="3">
    <location>
        <begin position="1"/>
        <end position="315"/>
    </location>
</feature>
<gene>
    <name evidence="4" type="ORF">POCTA_138.1.T0370083</name>
</gene>
<feature type="region of interest" description="Disordered" evidence="2">
    <location>
        <begin position="370"/>
        <end position="392"/>
    </location>
</feature>
<evidence type="ECO:0000256" key="2">
    <source>
        <dbReference type="SAM" id="MobiDB-lite"/>
    </source>
</evidence>
<dbReference type="InterPro" id="IPR000719">
    <property type="entry name" value="Prot_kinase_dom"/>
</dbReference>
<name>A0A8S1UA97_PAROT</name>
<evidence type="ECO:0000313" key="4">
    <source>
        <dbReference type="EMBL" id="CAD8159626.1"/>
    </source>
</evidence>
<dbReference type="OMA" id="TSPIMIR"/>
<dbReference type="AlphaFoldDB" id="A0A8S1UA97"/>
<dbReference type="GO" id="GO:0004672">
    <property type="term" value="F:protein kinase activity"/>
    <property type="evidence" value="ECO:0007669"/>
    <property type="project" value="InterPro"/>
</dbReference>
<evidence type="ECO:0000256" key="1">
    <source>
        <dbReference type="ARBA" id="ARBA00022737"/>
    </source>
</evidence>
<dbReference type="PANTHER" id="PTHR43215:SF14">
    <property type="entry name" value="RADIAL SPOKE HEAD 1 HOMOLOG"/>
    <property type="match status" value="1"/>
</dbReference>
<dbReference type="SMART" id="SM00698">
    <property type="entry name" value="MORN"/>
    <property type="match status" value="2"/>
</dbReference>
<evidence type="ECO:0000259" key="3">
    <source>
        <dbReference type="PROSITE" id="PS50011"/>
    </source>
</evidence>
<sequence length="542" mass="63955">MGSCQGTTQDIEQDLRMREIMSQFQVPMPYTDEYKIFQTLEWVEIVQHNSIPNFGLIYSKATDSQNKLKEFVRKWRTKNEQHNHPNLLSIHNISIIESMKLFIPYTEITLLIDQPIEPLSRHKKVIMKQQFTQNEILFLLDCVVSAFSFQQANKIYPSGFDIDDIVMVKTPFNVDVFKLVDRYQKPIRQNLFQEFISFYDDKQTLSEMKKTAFLSPAQIEAIPKKDKYLKHNRYKSDVFNFGLMIIYLIQAKKPEVYDWKRWTIDEFQLRKVQDDLITTNFNEQILHLIELMLKLGESERPDFIQLDEMVNKLFLDLKKHRLLEQHQPQEFFIAGYNKPSSFDNLLQQNIFQSKHPSGQATSPIMIRSSQHLSKNQQAEQQRNKQQDMSQASIKDYGRTQETKNTFENAITQGKLHYSNGFYYIGQICNRRRHGQGTHYDSENEKVTEGMWVFDVPDGEVTFYNKPKQELEKSHKNLARKDWIQYKGQVKHGQKHGIGVLYFADGSKFMGVFSCDQAHGKGQFEYKNKECYSGTWQHDLYIS</sequence>
<reference evidence="4" key="1">
    <citation type="submission" date="2021-01" db="EMBL/GenBank/DDBJ databases">
        <authorList>
            <consortium name="Genoscope - CEA"/>
            <person name="William W."/>
        </authorList>
    </citation>
    <scope>NUCLEOTIDE SEQUENCE</scope>
</reference>
<dbReference type="Pfam" id="PF02493">
    <property type="entry name" value="MORN"/>
    <property type="match status" value="2"/>
</dbReference>
<organism evidence="4 5">
    <name type="scientific">Paramecium octaurelia</name>
    <dbReference type="NCBI Taxonomy" id="43137"/>
    <lineage>
        <taxon>Eukaryota</taxon>
        <taxon>Sar</taxon>
        <taxon>Alveolata</taxon>
        <taxon>Ciliophora</taxon>
        <taxon>Intramacronucleata</taxon>
        <taxon>Oligohymenophorea</taxon>
        <taxon>Peniculida</taxon>
        <taxon>Parameciidae</taxon>
        <taxon>Paramecium</taxon>
    </lineage>
</organism>
<comment type="caution">
    <text evidence="4">The sequence shown here is derived from an EMBL/GenBank/DDBJ whole genome shotgun (WGS) entry which is preliminary data.</text>
</comment>
<evidence type="ECO:0000313" key="5">
    <source>
        <dbReference type="Proteomes" id="UP000683925"/>
    </source>
</evidence>
<dbReference type="OrthoDB" id="285207at2759"/>
<dbReference type="Proteomes" id="UP000683925">
    <property type="component" value="Unassembled WGS sequence"/>
</dbReference>
<protein>
    <recommendedName>
        <fullName evidence="3">Protein kinase domain-containing protein</fullName>
    </recommendedName>
</protein>
<dbReference type="PANTHER" id="PTHR43215">
    <property type="entry name" value="RADIAL SPOKE HEAD 1 HOMOLOG"/>
    <property type="match status" value="1"/>
</dbReference>
<proteinExistence type="predicted"/>
<dbReference type="GO" id="GO:0005524">
    <property type="term" value="F:ATP binding"/>
    <property type="evidence" value="ECO:0007669"/>
    <property type="project" value="InterPro"/>
</dbReference>
<accession>A0A8S1UA97</accession>
<dbReference type="PROSITE" id="PS50011">
    <property type="entry name" value="PROTEIN_KINASE_DOM"/>
    <property type="match status" value="1"/>
</dbReference>
<dbReference type="InterPro" id="IPR003409">
    <property type="entry name" value="MORN"/>
</dbReference>
<dbReference type="EMBL" id="CAJJDP010000037">
    <property type="protein sequence ID" value="CAD8159626.1"/>
    <property type="molecule type" value="Genomic_DNA"/>
</dbReference>